<dbReference type="GO" id="GO:0005737">
    <property type="term" value="C:cytoplasm"/>
    <property type="evidence" value="ECO:0007669"/>
    <property type="project" value="UniProtKB-SubCell"/>
</dbReference>
<comment type="subcellular location">
    <subcellularLocation>
        <location evidence="1">Cytoplasm</location>
    </subcellularLocation>
</comment>
<feature type="compositionally biased region" description="Polar residues" evidence="8">
    <location>
        <begin position="510"/>
        <end position="522"/>
    </location>
</feature>
<dbReference type="Pfam" id="PF12287">
    <property type="entry name" value="Caprin-1_C"/>
    <property type="match status" value="1"/>
</dbReference>
<dbReference type="OrthoDB" id="10062814at2759"/>
<dbReference type="GO" id="GO:0090263">
    <property type="term" value="P:positive regulation of canonical Wnt signaling pathway"/>
    <property type="evidence" value="ECO:0007669"/>
    <property type="project" value="TreeGrafter"/>
</dbReference>
<feature type="region of interest" description="Disordered" evidence="8">
    <location>
        <begin position="372"/>
        <end position="461"/>
    </location>
</feature>
<evidence type="ECO:0000256" key="3">
    <source>
        <dbReference type="ARBA" id="ARBA00022490"/>
    </source>
</evidence>
<evidence type="ECO:0000313" key="11">
    <source>
        <dbReference type="Proteomes" id="UP000829720"/>
    </source>
</evidence>
<evidence type="ECO:0000313" key="10">
    <source>
        <dbReference type="EMBL" id="KAI1882051.1"/>
    </source>
</evidence>
<feature type="region of interest" description="Disordered" evidence="8">
    <location>
        <begin position="41"/>
        <end position="71"/>
    </location>
</feature>
<dbReference type="InterPro" id="IPR001073">
    <property type="entry name" value="C1q_dom"/>
</dbReference>
<dbReference type="Pfam" id="PF18293">
    <property type="entry name" value="Caprin-1_dimer"/>
    <property type="match status" value="1"/>
</dbReference>
<protein>
    <recommendedName>
        <fullName evidence="9">C1q domain-containing protein</fullName>
    </recommendedName>
</protein>
<feature type="region of interest" description="Disordered" evidence="8">
    <location>
        <begin position="796"/>
        <end position="838"/>
    </location>
</feature>
<feature type="compositionally biased region" description="Basic and acidic residues" evidence="8">
    <location>
        <begin position="413"/>
        <end position="434"/>
    </location>
</feature>
<evidence type="ECO:0000256" key="8">
    <source>
        <dbReference type="SAM" id="MobiDB-lite"/>
    </source>
</evidence>
<dbReference type="SMART" id="SM00110">
    <property type="entry name" value="C1Q"/>
    <property type="match status" value="1"/>
</dbReference>
<dbReference type="Gene3D" id="2.60.120.40">
    <property type="match status" value="1"/>
</dbReference>
<dbReference type="AlphaFoldDB" id="A0A8T3CDD3"/>
<dbReference type="PROSITE" id="PS50871">
    <property type="entry name" value="C1Q"/>
    <property type="match status" value="1"/>
</dbReference>
<dbReference type="InterPro" id="IPR028816">
    <property type="entry name" value="Caprin"/>
</dbReference>
<dbReference type="InterPro" id="IPR008983">
    <property type="entry name" value="Tumour_necrosis_fac-like_dom"/>
</dbReference>
<comment type="similarity">
    <text evidence="2">Belongs to the caprin family.</text>
</comment>
<evidence type="ECO:0000256" key="5">
    <source>
        <dbReference type="ARBA" id="ARBA00022884"/>
    </source>
</evidence>
<comment type="caution">
    <text evidence="10">The sequence shown here is derived from an EMBL/GenBank/DDBJ whole genome shotgun (WGS) entry which is preliminary data.</text>
</comment>
<organism evidence="10 11">
    <name type="scientific">Albula goreensis</name>
    <dbReference type="NCBI Taxonomy" id="1534307"/>
    <lineage>
        <taxon>Eukaryota</taxon>
        <taxon>Metazoa</taxon>
        <taxon>Chordata</taxon>
        <taxon>Craniata</taxon>
        <taxon>Vertebrata</taxon>
        <taxon>Euteleostomi</taxon>
        <taxon>Actinopterygii</taxon>
        <taxon>Neopterygii</taxon>
        <taxon>Teleostei</taxon>
        <taxon>Albuliformes</taxon>
        <taxon>Albulidae</taxon>
        <taxon>Albula</taxon>
    </lineage>
</organism>
<dbReference type="PANTHER" id="PTHR22922:SF5">
    <property type="entry name" value="CAPRIN-2"/>
    <property type="match status" value="1"/>
</dbReference>
<keyword evidence="4" id="KW-0221">Differentiation</keyword>
<feature type="coiled-coil region" evidence="7">
    <location>
        <begin position="100"/>
        <end position="168"/>
    </location>
</feature>
<dbReference type="GO" id="GO:0005102">
    <property type="term" value="F:signaling receptor binding"/>
    <property type="evidence" value="ECO:0007669"/>
    <property type="project" value="TreeGrafter"/>
</dbReference>
<proteinExistence type="inferred from homology"/>
<keyword evidence="6" id="KW-0652">Protein synthesis inhibitor</keyword>
<gene>
    <name evidence="10" type="ORF">AGOR_G00246710</name>
</gene>
<dbReference type="EMBL" id="JAERUA010000025">
    <property type="protein sequence ID" value="KAI1882051.1"/>
    <property type="molecule type" value="Genomic_DNA"/>
</dbReference>
<evidence type="ECO:0000256" key="2">
    <source>
        <dbReference type="ARBA" id="ARBA00007950"/>
    </source>
</evidence>
<dbReference type="GO" id="GO:0003723">
    <property type="term" value="F:RNA binding"/>
    <property type="evidence" value="ECO:0007669"/>
    <property type="project" value="UniProtKB-KW"/>
</dbReference>
<evidence type="ECO:0000256" key="1">
    <source>
        <dbReference type="ARBA" id="ARBA00004496"/>
    </source>
</evidence>
<feature type="compositionally biased region" description="Polar residues" evidence="8">
    <location>
        <begin position="804"/>
        <end position="822"/>
    </location>
</feature>
<reference evidence="10" key="1">
    <citation type="submission" date="2021-01" db="EMBL/GenBank/DDBJ databases">
        <authorList>
            <person name="Zahm M."/>
            <person name="Roques C."/>
            <person name="Cabau C."/>
            <person name="Klopp C."/>
            <person name="Donnadieu C."/>
            <person name="Jouanno E."/>
            <person name="Lampietro C."/>
            <person name="Louis A."/>
            <person name="Herpin A."/>
            <person name="Echchiki A."/>
            <person name="Berthelot C."/>
            <person name="Parey E."/>
            <person name="Roest-Crollius H."/>
            <person name="Braasch I."/>
            <person name="Postlethwait J."/>
            <person name="Bobe J."/>
            <person name="Montfort J."/>
            <person name="Bouchez O."/>
            <person name="Begum T."/>
            <person name="Mejri S."/>
            <person name="Adams A."/>
            <person name="Chen W.-J."/>
            <person name="Guiguen Y."/>
        </authorList>
    </citation>
    <scope>NUCLEOTIDE SEQUENCE</scope>
    <source>
        <tissue evidence="10">Blood</tissue>
    </source>
</reference>
<dbReference type="Pfam" id="PF00386">
    <property type="entry name" value="C1q"/>
    <property type="match status" value="1"/>
</dbReference>
<dbReference type="SUPFAM" id="SSF49842">
    <property type="entry name" value="TNF-like"/>
    <property type="match status" value="1"/>
</dbReference>
<evidence type="ECO:0000256" key="6">
    <source>
        <dbReference type="ARBA" id="ARBA00023193"/>
    </source>
</evidence>
<evidence type="ECO:0000259" key="9">
    <source>
        <dbReference type="PROSITE" id="PS50871"/>
    </source>
</evidence>
<keyword evidence="7" id="KW-0175">Coiled coil</keyword>
<dbReference type="GO" id="GO:0030154">
    <property type="term" value="P:cell differentiation"/>
    <property type="evidence" value="ECO:0007669"/>
    <property type="project" value="UniProtKB-KW"/>
</dbReference>
<dbReference type="Proteomes" id="UP000829720">
    <property type="component" value="Unassembled WGS sequence"/>
</dbReference>
<keyword evidence="11" id="KW-1185">Reference proteome</keyword>
<keyword evidence="3" id="KW-0963">Cytoplasm</keyword>
<feature type="domain" description="C1q" evidence="9">
    <location>
        <begin position="864"/>
        <end position="998"/>
    </location>
</feature>
<dbReference type="PRINTS" id="PR00007">
    <property type="entry name" value="COMPLEMNTC1Q"/>
</dbReference>
<evidence type="ECO:0000256" key="7">
    <source>
        <dbReference type="SAM" id="Coils"/>
    </source>
</evidence>
<feature type="region of interest" description="Disordered" evidence="8">
    <location>
        <begin position="479"/>
        <end position="534"/>
    </location>
</feature>
<dbReference type="InterPro" id="IPR022070">
    <property type="entry name" value="Caprin-1_C"/>
</dbReference>
<feature type="compositionally biased region" description="Polar residues" evidence="8">
    <location>
        <begin position="598"/>
        <end position="614"/>
    </location>
</feature>
<accession>A0A8T3CDD3</accession>
<dbReference type="PANTHER" id="PTHR22922">
    <property type="entry name" value="GPI-ANCHORED PROTEIN P137"/>
    <property type="match status" value="1"/>
</dbReference>
<name>A0A8T3CDD3_9TELE</name>
<sequence length="998" mass="109919">MSGTCVCSASASHFQHPQKVRGTRDSCSIIPNRNLEMVRLSSSPALDVSPPSEHSEETERHGSPKSASPSALSSLQLALSASTTTYQGYDTYIEDGLICLKHKIRNIEKKRLKLEDYKRRLKDGETLNQDQIDAVEKYEEVLHNLAFAKELQKTLGALSQDLLRAQRKAVRREQVLRMEAERRRLGTVLQVHYILQSLQQEHVRKDLRSGLNHAPLLPASELDHLLDLATLLGCKRDESVSLEDQMEQAATLYWNLMEGRDKPVAGSTYKHMKENLARLMDCGYFDHIPTPQSEGFEDSEELVTRKAERSSKSSGSIADLSKLITANEVPTREFLNRRYLPETDFCGQGQNDKTQASKSNCKADLIVLKQQEPPDSWDMEFTDKPSSPPPVTQKPWRGAATFVPKDQVTVQRSETEPKQRREKSKGQQDAKLTPKTENPVEVFSFPSSLPQDPVQRKRQLQDLMEQIQGSFCFMQDSVLDREGSPTNGHSRIFRSSPGPSTPPAQRDQKTSQLSSLSKTMHSTPLPDRLLPIDGKISLTNGDRSLNSPDLDLTTENVAEQENIQLSESEGLASPPLYRRESILSTSLPEDTPEKAPVSQASVQSQCNGVTSTPTHPAPAFSSPPSTQALSMAAAPFQTVHTVFKVNAPLPPRSDSDLKSDTSTFSDSYNLSVATASTQTPPDFGVMDTDHLQPVSSYQSESPVSNGCPVYLSPGQPGGALSRSCQPYYARGSVRGMARGGRGLAHPVRSPGGHRGGLEGYRAGLRSPGGSFIPQAHTTREVGPVLYGVQDTGYQQGYKRGTTAGGQRNNSRAAWSDSSQVSSPERDGETYTSVDSGHGDSRCITPIDVAGQGPTLMPVHVYPLPPPVRVAFSAARTVNFTPGTLDQTIIFDLLHSNLGETFDTQLGRFSCPVDGTYAFFFHILKLAINVPLYVNLMRNEEVMVSAYANDGAPDHETASNHAVLQLYQGDRVWLRLHRGAIYGSSWKYSTFSGYLLYQD</sequence>
<dbReference type="InterPro" id="IPR041637">
    <property type="entry name" value="Caprin-1_dimer"/>
</dbReference>
<feature type="region of interest" description="Disordered" evidence="8">
    <location>
        <begin position="587"/>
        <end position="626"/>
    </location>
</feature>
<feature type="compositionally biased region" description="Basic and acidic residues" evidence="8">
    <location>
        <begin position="53"/>
        <end position="62"/>
    </location>
</feature>
<keyword evidence="5" id="KW-0694">RNA-binding</keyword>
<dbReference type="GO" id="GO:0017148">
    <property type="term" value="P:negative regulation of translation"/>
    <property type="evidence" value="ECO:0007669"/>
    <property type="project" value="UniProtKB-KW"/>
</dbReference>
<evidence type="ECO:0000256" key="4">
    <source>
        <dbReference type="ARBA" id="ARBA00022782"/>
    </source>
</evidence>